<proteinExistence type="predicted"/>
<dbReference type="RefSeq" id="WP_149425048.1">
    <property type="nucleotide sequence ID" value="NZ_CP022579.1"/>
</dbReference>
<dbReference type="KEGG" id="otr:OTERR_09890"/>
<reference evidence="2 3" key="1">
    <citation type="submission" date="2017-07" db="EMBL/GenBank/DDBJ databases">
        <title>Complete genome sequence of Oryzomicrobium terrae TPP412.</title>
        <authorList>
            <person name="Chiu L.-W."/>
            <person name="Lo K.-J."/>
            <person name="Tsai Y.-M."/>
            <person name="Lin S.-S."/>
            <person name="Kuo C.-H."/>
            <person name="Liu C.-T."/>
        </authorList>
    </citation>
    <scope>NUCLEOTIDE SEQUENCE [LARGE SCALE GENOMIC DNA]</scope>
    <source>
        <strain evidence="2 3">TPP412</strain>
    </source>
</reference>
<dbReference type="EMBL" id="CP022579">
    <property type="protein sequence ID" value="QEL64465.1"/>
    <property type="molecule type" value="Genomic_DNA"/>
</dbReference>
<name>A0A5C1E706_9RHOO</name>
<dbReference type="InterPro" id="IPR025245">
    <property type="entry name" value="DUF4197"/>
</dbReference>
<evidence type="ECO:0000256" key="1">
    <source>
        <dbReference type="SAM" id="SignalP"/>
    </source>
</evidence>
<protein>
    <recommendedName>
        <fullName evidence="4">DUF4197 domain-containing protein</fullName>
    </recommendedName>
</protein>
<organism evidence="2 3">
    <name type="scientific">Oryzomicrobium terrae</name>
    <dbReference type="NCBI Taxonomy" id="1735038"/>
    <lineage>
        <taxon>Bacteria</taxon>
        <taxon>Pseudomonadati</taxon>
        <taxon>Pseudomonadota</taxon>
        <taxon>Betaproteobacteria</taxon>
        <taxon>Rhodocyclales</taxon>
        <taxon>Rhodocyclaceae</taxon>
        <taxon>Oryzomicrobium</taxon>
    </lineage>
</organism>
<evidence type="ECO:0000313" key="2">
    <source>
        <dbReference type="EMBL" id="QEL64465.1"/>
    </source>
</evidence>
<evidence type="ECO:0008006" key="4">
    <source>
        <dbReference type="Google" id="ProtNLM"/>
    </source>
</evidence>
<keyword evidence="1" id="KW-0732">Signal</keyword>
<gene>
    <name evidence="2" type="ORF">OTERR_09890</name>
</gene>
<keyword evidence="3" id="KW-1185">Reference proteome</keyword>
<sequence>MIRLPRSFLSPAVLGLVLALAAPLANAVSNSDAVAGLKEALSRGAEVAVGQLGKTNGFLGDSRVKIPLPGALAQAEGMLRMAGMGKQADEVVDAMNHAAEQAVVEAKPVLLKAVKGMSVQDAQGVLTGGDHAATDYFRQTTSGELTQKFLPIVKKATDRLQVKPQYDALAGRAAGLGLVDAKDASLDDYVTRKALDGLFLMIAEQEKAIRKDPVGTGSALLKKVFGGL</sequence>
<evidence type="ECO:0000313" key="3">
    <source>
        <dbReference type="Proteomes" id="UP000323671"/>
    </source>
</evidence>
<feature type="signal peptide" evidence="1">
    <location>
        <begin position="1"/>
        <end position="27"/>
    </location>
</feature>
<dbReference type="AlphaFoldDB" id="A0A5C1E706"/>
<dbReference type="Pfam" id="PF13852">
    <property type="entry name" value="DUF4197"/>
    <property type="match status" value="1"/>
</dbReference>
<accession>A0A5C1E706</accession>
<feature type="chain" id="PRO_5023068890" description="DUF4197 domain-containing protein" evidence="1">
    <location>
        <begin position="28"/>
        <end position="228"/>
    </location>
</feature>
<dbReference type="Proteomes" id="UP000323671">
    <property type="component" value="Chromosome"/>
</dbReference>